<dbReference type="InterPro" id="IPR052704">
    <property type="entry name" value="ECF_Sigma-70_Domain"/>
</dbReference>
<dbReference type="InterPro" id="IPR007627">
    <property type="entry name" value="RNA_pol_sigma70_r2"/>
</dbReference>
<dbReference type="EMBL" id="FNJU01000001">
    <property type="protein sequence ID" value="SDP08287.1"/>
    <property type="molecule type" value="Genomic_DNA"/>
</dbReference>
<feature type="domain" description="RNA polymerase sigma factor 70 region 4 type 2" evidence="3">
    <location>
        <begin position="109"/>
        <end position="160"/>
    </location>
</feature>
<dbReference type="RefSeq" id="WP_090849492.1">
    <property type="nucleotide sequence ID" value="NZ_FNJU01000001.1"/>
</dbReference>
<dbReference type="Gene3D" id="3.10.450.50">
    <property type="match status" value="1"/>
</dbReference>
<dbReference type="PANTHER" id="PTHR30173">
    <property type="entry name" value="SIGMA 19 FACTOR"/>
    <property type="match status" value="1"/>
</dbReference>
<dbReference type="AlphaFoldDB" id="A0A1H0PT11"/>
<evidence type="ECO:0000313" key="4">
    <source>
        <dbReference type="EMBL" id="SDP08287.1"/>
    </source>
</evidence>
<dbReference type="Pfam" id="PF08281">
    <property type="entry name" value="Sigma70_r4_2"/>
    <property type="match status" value="1"/>
</dbReference>
<dbReference type="Pfam" id="PF04542">
    <property type="entry name" value="Sigma70_r2"/>
    <property type="match status" value="1"/>
</dbReference>
<evidence type="ECO:0000259" key="2">
    <source>
        <dbReference type="Pfam" id="PF04542"/>
    </source>
</evidence>
<dbReference type="InterPro" id="IPR013325">
    <property type="entry name" value="RNA_pol_sigma_r2"/>
</dbReference>
<evidence type="ECO:0000256" key="1">
    <source>
        <dbReference type="ARBA" id="ARBA00011344"/>
    </source>
</evidence>
<dbReference type="InterPro" id="IPR013249">
    <property type="entry name" value="RNA_pol_sigma70_r4_t2"/>
</dbReference>
<dbReference type="Gene3D" id="1.10.10.10">
    <property type="entry name" value="Winged helix-like DNA-binding domain superfamily/Winged helix DNA-binding domain"/>
    <property type="match status" value="1"/>
</dbReference>
<evidence type="ECO:0000313" key="5">
    <source>
        <dbReference type="Proteomes" id="UP000199159"/>
    </source>
</evidence>
<dbReference type="InterPro" id="IPR032710">
    <property type="entry name" value="NTF2-like_dom_sf"/>
</dbReference>
<dbReference type="InterPro" id="IPR014284">
    <property type="entry name" value="RNA_pol_sigma-70_dom"/>
</dbReference>
<feature type="domain" description="RNA polymerase sigma-70 region 2" evidence="2">
    <location>
        <begin position="8"/>
        <end position="69"/>
    </location>
</feature>
<dbReference type="GO" id="GO:0003677">
    <property type="term" value="F:DNA binding"/>
    <property type="evidence" value="ECO:0007669"/>
    <property type="project" value="InterPro"/>
</dbReference>
<dbReference type="InterPro" id="IPR013324">
    <property type="entry name" value="RNA_pol_sigma_r3/r4-like"/>
</dbReference>
<dbReference type="STRING" id="930152.SAMN05216565_101457"/>
<sequence>MQISNEDYEQFKPLLFSIAYRMLGSIVEAEDVVQETFLKAYQVNEQQVVNKKAYLCKMVTNRCLDELKSVRLKREQYIGPWNPEPLLFGKIDRTDPSEMLLQKEGISIAFLRMMEHLAPDERAVLLLREVFEFSYEEIANFIEKKEDNCRKILSRAKQKILRIENESLAYEENKSLINRFIHAFQSQNTETILKLITEDVTLFSDGGGKINAAIRPILSRAHVLSYLYGVIKKAPEGVYFDIENVNYQPAIVFYLDGKVHSILSFYICHNQINEMYLTLNPDKLPLL</sequence>
<dbReference type="NCBIfam" id="NF007214">
    <property type="entry name" value="PRK09636.1"/>
    <property type="match status" value="1"/>
</dbReference>
<dbReference type="PANTHER" id="PTHR30173:SF36">
    <property type="entry name" value="ECF RNA POLYMERASE SIGMA FACTOR SIGJ"/>
    <property type="match status" value="1"/>
</dbReference>
<dbReference type="InterPro" id="IPR036388">
    <property type="entry name" value="WH-like_DNA-bd_sf"/>
</dbReference>
<dbReference type="InterPro" id="IPR014303">
    <property type="entry name" value="RNA_pol_sigma-70_ECF"/>
</dbReference>
<dbReference type="SUPFAM" id="SSF88946">
    <property type="entry name" value="Sigma2 domain of RNA polymerase sigma factors"/>
    <property type="match status" value="1"/>
</dbReference>
<accession>A0A1H0PT11</accession>
<dbReference type="SUPFAM" id="SSF88659">
    <property type="entry name" value="Sigma3 and sigma4 domains of RNA polymerase sigma factors"/>
    <property type="match status" value="1"/>
</dbReference>
<dbReference type="NCBIfam" id="TIGR02937">
    <property type="entry name" value="sigma70-ECF"/>
    <property type="match status" value="1"/>
</dbReference>
<dbReference type="GO" id="GO:0006352">
    <property type="term" value="P:DNA-templated transcription initiation"/>
    <property type="evidence" value="ECO:0007669"/>
    <property type="project" value="InterPro"/>
</dbReference>
<proteinExistence type="predicted"/>
<dbReference type="GO" id="GO:0016987">
    <property type="term" value="F:sigma factor activity"/>
    <property type="evidence" value="ECO:0007669"/>
    <property type="project" value="InterPro"/>
</dbReference>
<name>A0A1H0PT11_9BACI</name>
<dbReference type="NCBIfam" id="TIGR02957">
    <property type="entry name" value="SigX4"/>
    <property type="match status" value="1"/>
</dbReference>
<keyword evidence="5" id="KW-1185">Reference proteome</keyword>
<comment type="subunit">
    <text evidence="1">Interacts transiently with the RNA polymerase catalytic core formed by RpoA, RpoB, RpoC and RpoZ (2 alpha, 1 beta, 1 beta' and 1 omega subunit) to form the RNA polymerase holoenzyme that can initiate transcription.</text>
</comment>
<protein>
    <submittedName>
        <fullName evidence="4">RNA polymerase sigma-70 factor, ECF subfamily</fullName>
    </submittedName>
</protein>
<dbReference type="SUPFAM" id="SSF54427">
    <property type="entry name" value="NTF2-like"/>
    <property type="match status" value="1"/>
</dbReference>
<organism evidence="4 5">
    <name type="scientific">Litchfieldia salsa</name>
    <dbReference type="NCBI Taxonomy" id="930152"/>
    <lineage>
        <taxon>Bacteria</taxon>
        <taxon>Bacillati</taxon>
        <taxon>Bacillota</taxon>
        <taxon>Bacilli</taxon>
        <taxon>Bacillales</taxon>
        <taxon>Bacillaceae</taxon>
        <taxon>Litchfieldia</taxon>
    </lineage>
</organism>
<dbReference type="Gene3D" id="1.10.1740.10">
    <property type="match status" value="1"/>
</dbReference>
<evidence type="ECO:0000259" key="3">
    <source>
        <dbReference type="Pfam" id="PF08281"/>
    </source>
</evidence>
<reference evidence="5" key="1">
    <citation type="submission" date="2016-10" db="EMBL/GenBank/DDBJ databases">
        <authorList>
            <person name="Varghese N."/>
            <person name="Submissions S."/>
        </authorList>
    </citation>
    <scope>NUCLEOTIDE SEQUENCE [LARGE SCALE GENOMIC DNA]</scope>
    <source>
        <strain evidence="5">IBRC-M10078</strain>
    </source>
</reference>
<dbReference type="Proteomes" id="UP000199159">
    <property type="component" value="Unassembled WGS sequence"/>
</dbReference>
<gene>
    <name evidence="4" type="ORF">SAMN05216565_101457</name>
</gene>
<dbReference type="OrthoDB" id="3211555at2"/>